<name>Q82Q81_STRAW</name>
<dbReference type="HOGENOM" id="CLU_1539122_0_0_11"/>
<reference evidence="1 2" key="1">
    <citation type="journal article" date="2001" name="Proc. Natl. Acad. Sci. U.S.A.">
        <title>Genome sequence of an industrial microorganism Streptomyces avermitilis: deducing the ability of producing secondary metabolites.</title>
        <authorList>
            <person name="Omura S."/>
            <person name="Ikeda H."/>
            <person name="Ishikawa J."/>
            <person name="Hanamoto A."/>
            <person name="Takahashi C."/>
            <person name="Shinose M."/>
            <person name="Takahashi Y."/>
            <person name="Horikawa H."/>
            <person name="Nakazawa H."/>
            <person name="Osonoe T."/>
            <person name="Kikuchi H."/>
            <person name="Shiba T."/>
            <person name="Sakaki Y."/>
            <person name="Hattori M."/>
        </authorList>
    </citation>
    <scope>NUCLEOTIDE SEQUENCE [LARGE SCALE GENOMIC DNA]</scope>
    <source>
        <strain evidence="2">ATCC 31267 / DSM 46492 / JCM 5070 / NBRC 14893 / NCIMB 12804 / NRRL 8165 / MA-4680</strain>
    </source>
</reference>
<reference evidence="1 2" key="3">
    <citation type="journal article" date="2014" name="J. Ind. Microbiol. Biotechnol.">
        <title>Genome mining of the Streptomyces avermitilis genome and development of genome-minimized hosts for heterologous expression of biosynthetic gene clusters.</title>
        <authorList>
            <person name="Ikeda H."/>
            <person name="Shin-ya K."/>
            <person name="Omura S."/>
        </authorList>
    </citation>
    <scope>NUCLEOTIDE SEQUENCE [LARGE SCALE GENOMIC DNA]</scope>
    <source>
        <strain evidence="2">ATCC 31267 / DSM 46492 / JCM 5070 / NBRC 14893 / NCIMB 12804 / NRRL 8165 / MA-4680</strain>
    </source>
</reference>
<organism evidence="1 2">
    <name type="scientific">Streptomyces avermitilis (strain ATCC 31267 / DSM 46492 / JCM 5070 / NBRC 14893 / NCIMB 12804 / NRRL 8165 / MA-4680)</name>
    <dbReference type="NCBI Taxonomy" id="227882"/>
    <lineage>
        <taxon>Bacteria</taxon>
        <taxon>Bacillati</taxon>
        <taxon>Actinomycetota</taxon>
        <taxon>Actinomycetes</taxon>
        <taxon>Kitasatosporales</taxon>
        <taxon>Streptomycetaceae</taxon>
        <taxon>Streptomyces</taxon>
    </lineage>
</organism>
<dbReference type="Proteomes" id="UP000000428">
    <property type="component" value="Chromosome"/>
</dbReference>
<evidence type="ECO:0000313" key="2">
    <source>
        <dbReference type="Proteomes" id="UP000000428"/>
    </source>
</evidence>
<gene>
    <name evidence="1" type="ORF">SAVERM_640</name>
</gene>
<dbReference type="AlphaFoldDB" id="Q82Q81"/>
<sequence>MVMAKPSGVVEVLSLHRTEIFVDHCNARLIVHGGRLLFEACPRRRGHDSQGEGTHMRIRRALATTAATAALAGGLAAAPASADNSGEINAAAVCDLVPNYNQWDSVVVRHATAPFRDGPYAECDGTTRSASSYLDAYCRYKNSHGNVWYFTYYGWVYGTHVTRPNGEPVWCDMS</sequence>
<dbReference type="EMBL" id="BA000030">
    <property type="protein sequence ID" value="BAC68350.1"/>
    <property type="molecule type" value="Genomic_DNA"/>
</dbReference>
<evidence type="ECO:0000313" key="1">
    <source>
        <dbReference type="EMBL" id="BAC68350.1"/>
    </source>
</evidence>
<proteinExistence type="predicted"/>
<keyword evidence="2" id="KW-1185">Reference proteome</keyword>
<protein>
    <submittedName>
        <fullName evidence="1">Uncharacterized protein</fullName>
    </submittedName>
</protein>
<reference evidence="1 2" key="2">
    <citation type="journal article" date="2003" name="Nat. Biotechnol.">
        <title>Complete genome sequence and comparative analysis of the industrial microorganism Streptomyces avermitilis.</title>
        <authorList>
            <person name="Ikeda H."/>
            <person name="Ishikawa J."/>
            <person name="Hanamoto A."/>
            <person name="Shinose M."/>
            <person name="Kikuchi H."/>
            <person name="Shiba T."/>
            <person name="Sakaki Y."/>
            <person name="Hattori M."/>
            <person name="Omura S."/>
        </authorList>
    </citation>
    <scope>NUCLEOTIDE SEQUENCE [LARGE SCALE GENOMIC DNA]</scope>
    <source>
        <strain evidence="2">ATCC 31267 / DSM 46492 / JCM 5070 / NBRC 14893 / NCIMB 12804 / NRRL 8165 / MA-4680</strain>
    </source>
</reference>
<dbReference type="KEGG" id="sma:SAVERM_640"/>
<accession>Q82Q81</accession>